<keyword evidence="1" id="KW-0732">Signal</keyword>
<evidence type="ECO:0000256" key="1">
    <source>
        <dbReference type="SAM" id="SignalP"/>
    </source>
</evidence>
<sequence>MIRDPTICAAAVRLETLLLAAISIANCSWTRAGVGISEVGGVRQVFSLLRHYDDHIFTQLQRQAKLRQASLSPHMVYSMWVSNSNSAARVKKKKRKKTTTNNPIVTITVRQKKKNQHLNLLLGTPENPQWRKYGKPALGRYWYQTVGSQENGKIK</sequence>
<evidence type="ECO:0008006" key="4">
    <source>
        <dbReference type="Google" id="ProtNLM"/>
    </source>
</evidence>
<evidence type="ECO:0000313" key="2">
    <source>
        <dbReference type="EMBL" id="RPA97274.1"/>
    </source>
</evidence>
<name>A0A3N4JU93_9PEZI</name>
<proteinExistence type="predicted"/>
<organism evidence="2 3">
    <name type="scientific">Choiromyces venosus 120613-1</name>
    <dbReference type="NCBI Taxonomy" id="1336337"/>
    <lineage>
        <taxon>Eukaryota</taxon>
        <taxon>Fungi</taxon>
        <taxon>Dikarya</taxon>
        <taxon>Ascomycota</taxon>
        <taxon>Pezizomycotina</taxon>
        <taxon>Pezizomycetes</taxon>
        <taxon>Pezizales</taxon>
        <taxon>Tuberaceae</taxon>
        <taxon>Choiromyces</taxon>
    </lineage>
</organism>
<reference evidence="2 3" key="1">
    <citation type="journal article" date="2018" name="Nat. Ecol. Evol.">
        <title>Pezizomycetes genomes reveal the molecular basis of ectomycorrhizal truffle lifestyle.</title>
        <authorList>
            <person name="Murat C."/>
            <person name="Payen T."/>
            <person name="Noel B."/>
            <person name="Kuo A."/>
            <person name="Morin E."/>
            <person name="Chen J."/>
            <person name="Kohler A."/>
            <person name="Krizsan K."/>
            <person name="Balestrini R."/>
            <person name="Da Silva C."/>
            <person name="Montanini B."/>
            <person name="Hainaut M."/>
            <person name="Levati E."/>
            <person name="Barry K.W."/>
            <person name="Belfiori B."/>
            <person name="Cichocki N."/>
            <person name="Clum A."/>
            <person name="Dockter R.B."/>
            <person name="Fauchery L."/>
            <person name="Guy J."/>
            <person name="Iotti M."/>
            <person name="Le Tacon F."/>
            <person name="Lindquist E.A."/>
            <person name="Lipzen A."/>
            <person name="Malagnac F."/>
            <person name="Mello A."/>
            <person name="Molinier V."/>
            <person name="Miyauchi S."/>
            <person name="Poulain J."/>
            <person name="Riccioni C."/>
            <person name="Rubini A."/>
            <person name="Sitrit Y."/>
            <person name="Splivallo R."/>
            <person name="Traeger S."/>
            <person name="Wang M."/>
            <person name="Zifcakova L."/>
            <person name="Wipf D."/>
            <person name="Zambonelli A."/>
            <person name="Paolocci F."/>
            <person name="Nowrousian M."/>
            <person name="Ottonello S."/>
            <person name="Baldrian P."/>
            <person name="Spatafora J.W."/>
            <person name="Henrissat B."/>
            <person name="Nagy L.G."/>
            <person name="Aury J.M."/>
            <person name="Wincker P."/>
            <person name="Grigoriev I.V."/>
            <person name="Bonfante P."/>
            <person name="Martin F.M."/>
        </authorList>
    </citation>
    <scope>NUCLEOTIDE SEQUENCE [LARGE SCALE GENOMIC DNA]</scope>
    <source>
        <strain evidence="2 3">120613-1</strain>
    </source>
</reference>
<gene>
    <name evidence="2" type="ORF">L873DRAFT_1810091</name>
</gene>
<dbReference type="AlphaFoldDB" id="A0A3N4JU93"/>
<accession>A0A3N4JU93</accession>
<dbReference type="Proteomes" id="UP000276215">
    <property type="component" value="Unassembled WGS sequence"/>
</dbReference>
<protein>
    <recommendedName>
        <fullName evidence="4">Secreted protein</fullName>
    </recommendedName>
</protein>
<feature type="signal peptide" evidence="1">
    <location>
        <begin position="1"/>
        <end position="27"/>
    </location>
</feature>
<feature type="chain" id="PRO_5018269694" description="Secreted protein" evidence="1">
    <location>
        <begin position="28"/>
        <end position="155"/>
    </location>
</feature>
<evidence type="ECO:0000313" key="3">
    <source>
        <dbReference type="Proteomes" id="UP000276215"/>
    </source>
</evidence>
<dbReference type="EMBL" id="ML120406">
    <property type="protein sequence ID" value="RPA97274.1"/>
    <property type="molecule type" value="Genomic_DNA"/>
</dbReference>
<keyword evidence="3" id="KW-1185">Reference proteome</keyword>